<feature type="compositionally biased region" description="Basic residues" evidence="2">
    <location>
        <begin position="977"/>
        <end position="986"/>
    </location>
</feature>
<dbReference type="EMBL" id="DF843023">
    <property type="protein sequence ID" value="GAT46986.1"/>
    <property type="molecule type" value="Genomic_DNA"/>
</dbReference>
<accession>A0ABQ0L798</accession>
<keyword evidence="1" id="KW-0479">Metal-binding</keyword>
<evidence type="ECO:0000313" key="4">
    <source>
        <dbReference type="EMBL" id="GAT46986.1"/>
    </source>
</evidence>
<dbReference type="PROSITE" id="PS50966">
    <property type="entry name" value="ZF_SWIM"/>
    <property type="match status" value="1"/>
</dbReference>
<keyword evidence="1" id="KW-0862">Zinc</keyword>
<evidence type="ECO:0000259" key="3">
    <source>
        <dbReference type="PROSITE" id="PS50966"/>
    </source>
</evidence>
<feature type="compositionally biased region" description="Polar residues" evidence="2">
    <location>
        <begin position="860"/>
        <end position="869"/>
    </location>
</feature>
<dbReference type="Proteomes" id="UP000815677">
    <property type="component" value="Unassembled WGS sequence"/>
</dbReference>
<sequence length="986" mass="109711">MPGVAKDRTLPPNGIPRLDANDKKTKIYYDKLIVSAATAADIAGYYNAPPIYDVIYDHTEDPSASIESEELLASLGVHRDNLNRDLFSPMGRWFTVWSMHKDKNIPPAAWSVRRILLQCVCGYEHTRRGTKARRSNFAHTGCPAHLEITLHPTTGVVLRVRGLPTHNPGCDTAMLQRILRQPVAPVVYNHAIRQLCDGARMRAVLQTNIKLVREHGYVGMPADRAKSTYRWVLNQTNDTRSILRKFHRVNGVKVAQKAEYNIDGWLDPTSSDYNPVFAKAIFHYSARAAREERFEICVSTPEMTESTWKYGHEGQLLLDGTFGVTNSRLLLFIVMVVDEHGKGIPVAFLIFSAPTGNQQSSAGYNTEILTKLLTTWRTHLNTSSCATRPTATSFHPCTAITDTDMKERGALLAVFPDIWLLICRFHLKQCWRNHRNQMLKGTTKTVSDVKDRLRRFEQLLLEQPNEAGARAFIARKKSILEQSLTAANNGTRPEIATNVAKHLDYLGDAFWLRTGLFDSWSDASRVEAARRLKCPVSSVVPTTNHVEGFNGALKNSHLANWKRAGRRLRPDVFLKILITDIIPLIFQKRAMITEEERVRRAKYAHLPGGPELMAQLAKGPAPDIIPFIAYLPDDEERQIRGCEMVLSRQIGTPTVVEISTVDELEKITCFEFACHSSTALDGEVGGLSYTVQILVNGAARCECRDFVCNGWGCKHIRAGLALLDQLRRQKRVNIRVDDIPIPTTRQQAVDLQIQLGISSRGRLTTLSQAVSPTASLADDLREIWTEIAPPAEDMAEDESLPNAPNEPDPDSDAGTDVELPSPLHLPEFDTSPTAAPAAEASPADPANDSEPIPDLETPDSESTTPPSATQAFEAQAVSRLLFELPKMNHTLFSLLDILQSSKRPTTLTGSQTGEVEQFLTLLGGVETQIRRRLEGRTVDTEAVVVGTRRTRQHDDPTDGSAPKRARLLLPPSPEKSQRRKDSHSVV</sequence>
<name>A0ABQ0L798_MYCCL</name>
<organism evidence="4 5">
    <name type="scientific">Mycena chlorophos</name>
    <name type="common">Agaric fungus</name>
    <name type="synonym">Agaricus chlorophos</name>
    <dbReference type="NCBI Taxonomy" id="658473"/>
    <lineage>
        <taxon>Eukaryota</taxon>
        <taxon>Fungi</taxon>
        <taxon>Dikarya</taxon>
        <taxon>Basidiomycota</taxon>
        <taxon>Agaricomycotina</taxon>
        <taxon>Agaricomycetes</taxon>
        <taxon>Agaricomycetidae</taxon>
        <taxon>Agaricales</taxon>
        <taxon>Marasmiineae</taxon>
        <taxon>Mycenaceae</taxon>
        <taxon>Mycena</taxon>
    </lineage>
</organism>
<keyword evidence="5" id="KW-1185">Reference proteome</keyword>
<dbReference type="InterPro" id="IPR007527">
    <property type="entry name" value="Znf_SWIM"/>
</dbReference>
<feature type="region of interest" description="Disordered" evidence="2">
    <location>
        <begin position="791"/>
        <end position="869"/>
    </location>
</feature>
<feature type="region of interest" description="Disordered" evidence="2">
    <location>
        <begin position="946"/>
        <end position="986"/>
    </location>
</feature>
<reference evidence="4" key="1">
    <citation type="submission" date="2014-09" db="EMBL/GenBank/DDBJ databases">
        <title>Genome sequence of the luminous mushroom Mycena chlorophos for searching fungal bioluminescence genes.</title>
        <authorList>
            <person name="Tanaka Y."/>
            <person name="Kasuga D."/>
            <person name="Oba Y."/>
            <person name="Hase S."/>
            <person name="Sato K."/>
            <person name="Oba Y."/>
            <person name="Sakakibara Y."/>
        </authorList>
    </citation>
    <scope>NUCLEOTIDE SEQUENCE</scope>
</reference>
<protein>
    <recommendedName>
        <fullName evidence="3">SWIM-type domain-containing protein</fullName>
    </recommendedName>
</protein>
<feature type="domain" description="SWIM-type" evidence="3">
    <location>
        <begin position="689"/>
        <end position="724"/>
    </location>
</feature>
<proteinExistence type="predicted"/>
<gene>
    <name evidence="4" type="ORF">MCHLO_04477</name>
</gene>
<evidence type="ECO:0000256" key="2">
    <source>
        <dbReference type="SAM" id="MobiDB-lite"/>
    </source>
</evidence>
<evidence type="ECO:0000313" key="5">
    <source>
        <dbReference type="Proteomes" id="UP000815677"/>
    </source>
</evidence>
<feature type="compositionally biased region" description="Low complexity" evidence="2">
    <location>
        <begin position="829"/>
        <end position="846"/>
    </location>
</feature>
<evidence type="ECO:0000256" key="1">
    <source>
        <dbReference type="PROSITE-ProRule" id="PRU00325"/>
    </source>
</evidence>
<keyword evidence="1" id="KW-0863">Zinc-finger</keyword>